<evidence type="ECO:0000256" key="5">
    <source>
        <dbReference type="ARBA" id="ARBA00022723"/>
    </source>
</evidence>
<evidence type="ECO:0000256" key="11">
    <source>
        <dbReference type="ARBA" id="ARBA00053542"/>
    </source>
</evidence>
<keyword evidence="5" id="KW-0479">Metal-binding</keyword>
<dbReference type="FunFam" id="3.40.225.10:FF:000001">
    <property type="entry name" value="L-ribulose-5-phosphate 4-epimerase UlaF"/>
    <property type="match status" value="1"/>
</dbReference>
<dbReference type="Pfam" id="PF00596">
    <property type="entry name" value="Aldolase_II"/>
    <property type="match status" value="1"/>
</dbReference>
<name>G8TSY3_SULAD</name>
<evidence type="ECO:0000256" key="1">
    <source>
        <dbReference type="ARBA" id="ARBA00001726"/>
    </source>
</evidence>
<dbReference type="PANTHER" id="PTHR22789">
    <property type="entry name" value="FUCULOSE PHOSPHATE ALDOLASE"/>
    <property type="match status" value="1"/>
</dbReference>
<evidence type="ECO:0000256" key="10">
    <source>
        <dbReference type="ARBA" id="ARBA00032206"/>
    </source>
</evidence>
<reference evidence="15 16" key="2">
    <citation type="journal article" date="2012" name="Stand. Genomic Sci.">
        <title>Complete genome sequence of the moderately thermophilic mineral-sulfide-oxidizing firmicute Sulfobacillus acidophilus type strain (NAL(T)).</title>
        <authorList>
            <person name="Anderson I."/>
            <person name="Chertkov O."/>
            <person name="Chen A."/>
            <person name="Saunders E."/>
            <person name="Lapidus A."/>
            <person name="Nolan M."/>
            <person name="Lucas S."/>
            <person name="Hammon N."/>
            <person name="Deshpande S."/>
            <person name="Cheng J.F."/>
            <person name="Han C."/>
            <person name="Tapia R."/>
            <person name="Goodwin L.A."/>
            <person name="Pitluck S."/>
            <person name="Liolios K."/>
            <person name="Pagani I."/>
            <person name="Ivanova N."/>
            <person name="Mikhailova N."/>
            <person name="Pati A."/>
            <person name="Palaniappan K."/>
            <person name="Land M."/>
            <person name="Pan C."/>
            <person name="Rohde M."/>
            <person name="Pukall R."/>
            <person name="Goker M."/>
            <person name="Detter J.C."/>
            <person name="Woyke T."/>
            <person name="Bristow J."/>
            <person name="Eisen J.A."/>
            <person name="Markowitz V."/>
            <person name="Hugenholtz P."/>
            <person name="Kyrpides N.C."/>
            <person name="Klenk H.P."/>
            <person name="Mavromatis K."/>
        </authorList>
    </citation>
    <scope>NUCLEOTIDE SEQUENCE [LARGE SCALE GENOMIC DNA]</scope>
    <source>
        <strain evidence="16">ATCC 700253 / DSM 10332 / NAL</strain>
    </source>
</reference>
<dbReference type="GO" id="GO:0016832">
    <property type="term" value="F:aldehyde-lyase activity"/>
    <property type="evidence" value="ECO:0007669"/>
    <property type="project" value="TreeGrafter"/>
</dbReference>
<keyword evidence="6" id="KW-0862">Zinc</keyword>
<dbReference type="KEGG" id="sap:Sulac_2112"/>
<accession>G8TSY3</accession>
<comment type="catalytic activity">
    <reaction evidence="1">
        <text>L-ribulose 5-phosphate = D-xylulose 5-phosphate</text>
        <dbReference type="Rhea" id="RHEA:22368"/>
        <dbReference type="ChEBI" id="CHEBI:57737"/>
        <dbReference type="ChEBI" id="CHEBI:58226"/>
        <dbReference type="EC" id="5.1.3.4"/>
    </reaction>
</comment>
<evidence type="ECO:0000256" key="2">
    <source>
        <dbReference type="ARBA" id="ARBA00001947"/>
    </source>
</evidence>
<evidence type="ECO:0000256" key="6">
    <source>
        <dbReference type="ARBA" id="ARBA00022833"/>
    </source>
</evidence>
<dbReference type="Gene3D" id="3.40.225.10">
    <property type="entry name" value="Class II aldolase/adducin N-terminal domain"/>
    <property type="match status" value="1"/>
</dbReference>
<dbReference type="NCBIfam" id="NF009003">
    <property type="entry name" value="PRK12348.1"/>
    <property type="match status" value="1"/>
</dbReference>
<evidence type="ECO:0000256" key="9">
    <source>
        <dbReference type="ARBA" id="ARBA00023277"/>
    </source>
</evidence>
<dbReference type="EMBL" id="CP003179">
    <property type="protein sequence ID" value="AEW05598.1"/>
    <property type="molecule type" value="Genomic_DNA"/>
</dbReference>
<evidence type="ECO:0000313" key="15">
    <source>
        <dbReference type="EMBL" id="AEW05598.1"/>
    </source>
</evidence>
<dbReference type="GO" id="GO:0019568">
    <property type="term" value="P:arabinose catabolic process"/>
    <property type="evidence" value="ECO:0007669"/>
    <property type="project" value="UniProtKB-KW"/>
</dbReference>
<dbReference type="InterPro" id="IPR036409">
    <property type="entry name" value="Aldolase_II/adducin_N_sf"/>
</dbReference>
<keyword evidence="16" id="KW-1185">Reference proteome</keyword>
<protein>
    <recommendedName>
        <fullName evidence="13">L-ribulose-5-phosphate 4-epimerase</fullName>
        <ecNumber evidence="4">5.1.3.4</ecNumber>
    </recommendedName>
    <alternativeName>
        <fullName evidence="10">Phosphoribulose isomerase</fullName>
    </alternativeName>
</protein>
<feature type="domain" description="Class II aldolase/adducin N-terminal" evidence="14">
    <location>
        <begin position="9"/>
        <end position="197"/>
    </location>
</feature>
<keyword evidence="9" id="KW-0119">Carbohydrate metabolism</keyword>
<evidence type="ECO:0000256" key="3">
    <source>
        <dbReference type="ARBA" id="ARBA00010037"/>
    </source>
</evidence>
<keyword evidence="8 15" id="KW-0413">Isomerase</keyword>
<sequence length="235" mass="25942">MSELQDLKEAVLLANRLLPHHRLVTLTWGNVSGVLRSQGMMVIKPSGVDYDALTVDDMVVVDLDGHRVEGDRNPSSDTPTHLVLYRHFSTLGGICHTHSPWATSWAQAGLAIPPLGTTHADHFYGAVPCTRRLSPDEIQGAYERETGKVIVETLGNPDPLAVPAVLVHGHGPFTWGRDPLEAVHHAVILEEVAKMAYHTWMLNPHLASVPRSLLDRHYYRKHGPNAYYGQPPEAS</sequence>
<dbReference type="SMART" id="SM01007">
    <property type="entry name" value="Aldolase_II"/>
    <property type="match status" value="1"/>
</dbReference>
<dbReference type="PATRIC" id="fig|679936.5.peg.2178"/>
<dbReference type="NCBIfam" id="NF006047">
    <property type="entry name" value="PRK08193.1"/>
    <property type="match status" value="1"/>
</dbReference>
<dbReference type="GO" id="GO:0008742">
    <property type="term" value="F:L-ribulose-phosphate 4-epimerase activity"/>
    <property type="evidence" value="ECO:0007669"/>
    <property type="project" value="UniProtKB-EC"/>
</dbReference>
<proteinExistence type="inferred from homology"/>
<evidence type="ECO:0000256" key="7">
    <source>
        <dbReference type="ARBA" id="ARBA00022935"/>
    </source>
</evidence>
<evidence type="ECO:0000259" key="14">
    <source>
        <dbReference type="SMART" id="SM01007"/>
    </source>
</evidence>
<dbReference type="InterPro" id="IPR050197">
    <property type="entry name" value="Aldolase_class_II_sugar_metab"/>
</dbReference>
<dbReference type="InterPro" id="IPR001303">
    <property type="entry name" value="Aldolase_II/adducin_N"/>
</dbReference>
<comment type="function">
    <text evidence="11">Involved in the degradation of L-arabinose. Catalyzes the interconversion of L-ribulose 5-phosphate (LRu5P) and D-xylulose 5-phosphate (D-Xu5P) via a retroaldol/aldol mechanism (carbon-carbon bond cleavage analogous to a class II aldolase reaction).</text>
</comment>
<gene>
    <name evidence="15" type="ordered locus">Sulac_2112</name>
</gene>
<dbReference type="Proteomes" id="UP000005439">
    <property type="component" value="Chromosome"/>
</dbReference>
<organism evidence="15 16">
    <name type="scientific">Sulfobacillus acidophilus (strain ATCC 700253 / DSM 10332 / NAL)</name>
    <dbReference type="NCBI Taxonomy" id="679936"/>
    <lineage>
        <taxon>Bacteria</taxon>
        <taxon>Bacillati</taxon>
        <taxon>Bacillota</taxon>
        <taxon>Clostridia</taxon>
        <taxon>Eubacteriales</taxon>
        <taxon>Clostridiales Family XVII. Incertae Sedis</taxon>
        <taxon>Sulfobacillus</taxon>
    </lineage>
</organism>
<dbReference type="EC" id="5.1.3.4" evidence="4"/>
<evidence type="ECO:0000256" key="4">
    <source>
        <dbReference type="ARBA" id="ARBA00013186"/>
    </source>
</evidence>
<evidence type="ECO:0000256" key="13">
    <source>
        <dbReference type="ARBA" id="ARBA00074961"/>
    </source>
</evidence>
<comment type="cofactor">
    <cofactor evidence="2">
        <name>Zn(2+)</name>
        <dbReference type="ChEBI" id="CHEBI:29105"/>
    </cofactor>
</comment>
<dbReference type="SUPFAM" id="SSF53639">
    <property type="entry name" value="AraD/HMP-PK domain-like"/>
    <property type="match status" value="1"/>
</dbReference>
<dbReference type="GO" id="GO:0046872">
    <property type="term" value="F:metal ion binding"/>
    <property type="evidence" value="ECO:0007669"/>
    <property type="project" value="UniProtKB-KW"/>
</dbReference>
<comment type="pathway">
    <text evidence="12">Carbohydrate degradation; L-arabinose degradation via L-ribulose; D-xylulose 5-phosphate from L-arabinose (bacterial route): step 3/3.</text>
</comment>
<dbReference type="HOGENOM" id="CLU_006033_5_0_9"/>
<comment type="similarity">
    <text evidence="3">Belongs to the aldolase class II family. AraD/FucA subfamily.</text>
</comment>
<dbReference type="STRING" id="679936.Sulac_2112"/>
<evidence type="ECO:0000256" key="12">
    <source>
        <dbReference type="ARBA" id="ARBA00060520"/>
    </source>
</evidence>
<dbReference type="AlphaFoldDB" id="G8TSY3"/>
<evidence type="ECO:0000313" key="16">
    <source>
        <dbReference type="Proteomes" id="UP000005439"/>
    </source>
</evidence>
<dbReference type="GO" id="GO:0005829">
    <property type="term" value="C:cytosol"/>
    <property type="evidence" value="ECO:0007669"/>
    <property type="project" value="TreeGrafter"/>
</dbReference>
<evidence type="ECO:0000256" key="8">
    <source>
        <dbReference type="ARBA" id="ARBA00023235"/>
    </source>
</evidence>
<reference evidence="16" key="1">
    <citation type="submission" date="2011-12" db="EMBL/GenBank/DDBJ databases">
        <title>The complete genome of chromosome of Sulfobacillus acidophilus DSM 10332.</title>
        <authorList>
            <person name="Lucas S."/>
            <person name="Han J."/>
            <person name="Lapidus A."/>
            <person name="Bruce D."/>
            <person name="Goodwin L."/>
            <person name="Pitluck S."/>
            <person name="Peters L."/>
            <person name="Kyrpides N."/>
            <person name="Mavromatis K."/>
            <person name="Ivanova N."/>
            <person name="Mikhailova N."/>
            <person name="Chertkov O."/>
            <person name="Saunders E."/>
            <person name="Detter J.C."/>
            <person name="Tapia R."/>
            <person name="Han C."/>
            <person name="Land M."/>
            <person name="Hauser L."/>
            <person name="Markowitz V."/>
            <person name="Cheng J.-F."/>
            <person name="Hugenholtz P."/>
            <person name="Woyke T."/>
            <person name="Wu D."/>
            <person name="Pukall R."/>
            <person name="Gehrich-Schroeter G."/>
            <person name="Schneider S."/>
            <person name="Klenk H.-P."/>
            <person name="Eisen J.A."/>
        </authorList>
    </citation>
    <scope>NUCLEOTIDE SEQUENCE [LARGE SCALE GENOMIC DNA]</scope>
    <source>
        <strain evidence="16">ATCC 700253 / DSM 10332 / NAL</strain>
    </source>
</reference>
<dbReference type="PANTHER" id="PTHR22789:SF8">
    <property type="entry name" value="L-RIBULOSE-5-PHOSPHATE 4-EPIMERASE SGBE"/>
    <property type="match status" value="1"/>
</dbReference>
<keyword evidence="7" id="KW-0054">Arabinose catabolism</keyword>